<dbReference type="EMBL" id="CP003017">
    <property type="protein sequence ID" value="AEN91001.1"/>
    <property type="molecule type" value="Genomic_DNA"/>
</dbReference>
<feature type="transmembrane region" description="Helical" evidence="1">
    <location>
        <begin position="241"/>
        <end position="259"/>
    </location>
</feature>
<feature type="transmembrane region" description="Helical" evidence="1">
    <location>
        <begin position="349"/>
        <end position="376"/>
    </location>
</feature>
<feature type="transmembrane region" description="Helical" evidence="1">
    <location>
        <begin position="59"/>
        <end position="76"/>
    </location>
</feature>
<feature type="transmembrane region" description="Helical" evidence="1">
    <location>
        <begin position="201"/>
        <end position="229"/>
    </location>
</feature>
<feature type="transmembrane region" description="Helical" evidence="1">
    <location>
        <begin position="12"/>
        <end position="28"/>
    </location>
</feature>
<feature type="transmembrane region" description="Helical" evidence="1">
    <location>
        <begin position="106"/>
        <end position="128"/>
    </location>
</feature>
<evidence type="ECO:0000313" key="2">
    <source>
        <dbReference type="EMBL" id="AEN91001.1"/>
    </source>
</evidence>
<protein>
    <submittedName>
        <fullName evidence="2">Uncharacterized protein</fullName>
    </submittedName>
</protein>
<evidence type="ECO:0000313" key="3">
    <source>
        <dbReference type="Proteomes" id="UP000001283"/>
    </source>
</evidence>
<dbReference type="Proteomes" id="UP000001283">
    <property type="component" value="Chromosome"/>
</dbReference>
<name>A0A8D4BLV1_PRIMW</name>
<sequence>MGLTTLYRKIMAFLFFLFFTCPILSPFVNGFTIYLNWIIPLVDVIFIYYLFRYISRKKFNTRVLLTFTFFFLFLIIRQDVTTIMKIVFLALTILYLHYLSKNKLFGTLYALAFFNIVIGIIQFVFVYINPAVSHAIGPTNISTLIWGQYATPTYTNFFTIFAYPRISGWSREAGFFASFVLVTYIIFLYDTNKNYSKTKNLFYHVFFIIGFLISLSKISLIAIPILLVIKFRKFFNEVPLFFGSFMFISSITFISNIFLQNKFMEDESIAHRLSGYTIMSKIDMNELFLGVPSLKDLSVFYQYPYLQSLYYADFKQFAGLPNTIVHQGLIFFIICMVLIKFLRFGFSDFLLVTLICATTDYFTSTSFVVLGFFFVLCSKQIKQKEEVVNYSENKKYTFPMVNVKNMPKSS</sequence>
<gene>
    <name evidence="2" type="ORF">BMWSH_4122</name>
</gene>
<keyword evidence="1" id="KW-0812">Transmembrane</keyword>
<dbReference type="KEGG" id="bmh:BMWSH_4122"/>
<feature type="transmembrane region" description="Helical" evidence="1">
    <location>
        <begin position="34"/>
        <end position="52"/>
    </location>
</feature>
<feature type="transmembrane region" description="Helical" evidence="1">
    <location>
        <begin position="173"/>
        <end position="189"/>
    </location>
</feature>
<feature type="transmembrane region" description="Helical" evidence="1">
    <location>
        <begin position="82"/>
        <end position="99"/>
    </location>
</feature>
<organism evidence="2 3">
    <name type="scientific">Priestia megaterium (strain WSH-002)</name>
    <name type="common">Bacillus megaterium</name>
    <dbReference type="NCBI Taxonomy" id="1006007"/>
    <lineage>
        <taxon>Bacteria</taxon>
        <taxon>Bacillati</taxon>
        <taxon>Bacillota</taxon>
        <taxon>Bacilli</taxon>
        <taxon>Bacillales</taxon>
        <taxon>Bacillaceae</taxon>
        <taxon>Priestia</taxon>
    </lineage>
</organism>
<keyword evidence="1" id="KW-0472">Membrane</keyword>
<evidence type="ECO:0000256" key="1">
    <source>
        <dbReference type="SAM" id="Phobius"/>
    </source>
</evidence>
<keyword evidence="1" id="KW-1133">Transmembrane helix</keyword>
<accession>A0A8D4BLV1</accession>
<feature type="transmembrane region" description="Helical" evidence="1">
    <location>
        <begin position="324"/>
        <end position="343"/>
    </location>
</feature>
<reference evidence="2 3" key="1">
    <citation type="journal article" date="2011" name="J. Bacteriol.">
        <title>Complete genome sequence of the industrial strain Bacillus megaterium WSH-002.</title>
        <authorList>
            <person name="Liu L."/>
            <person name="Li Y."/>
            <person name="Zhang J."/>
            <person name="Zou W."/>
            <person name="Zhou Z."/>
            <person name="Liu J."/>
            <person name="Li X."/>
            <person name="Wang L."/>
            <person name="Chen J."/>
        </authorList>
    </citation>
    <scope>NUCLEOTIDE SEQUENCE [LARGE SCALE GENOMIC DNA]</scope>
    <source>
        <strain evidence="2 3">WSH-002</strain>
    </source>
</reference>
<dbReference type="AlphaFoldDB" id="A0A8D4BLV1"/>
<proteinExistence type="predicted"/>